<sequence>MTPTGLVTGSMACLRYFGNAFPLSGLYGNGIKERAEVDSALDAIHLELEIPSIMCKKGSVAKEAVEQQVSPVLSRIDSKMGKSGHVVGSKLTLADLALAGAVQLMTKETIVKTEGLKNIAKLLDTVHKVGEKPEPKAGKKVEAAAENVDEEKPVEKPAAKPVRPSYKYDMDAWKRYYSNCKDLRGDAMKYFWDKYDEEECSLWKVKYLRYNDQDNVEAFKASNLLGMFYQRIDNYVRKIGFAVCDILKRDGYYDIEGVLFCLGHDLPTELKEHDQFSSFTWDKLTMPECKQLVEDYFCEEDKLEGAEIADCKVYK</sequence>
<dbReference type="Pfam" id="PF00043">
    <property type="entry name" value="GST_C"/>
    <property type="match status" value="1"/>
</dbReference>
<feature type="region of interest" description="Disordered" evidence="2">
    <location>
        <begin position="131"/>
        <end position="156"/>
    </location>
</feature>
<comment type="caution">
    <text evidence="4">The sequence shown here is derived from an EMBL/GenBank/DDBJ whole genome shotgun (WGS) entry which is preliminary data.</text>
</comment>
<dbReference type="eggNOG" id="KOG1627">
    <property type="taxonomic scope" value="Eukaryota"/>
</dbReference>
<evidence type="ECO:0000313" key="5">
    <source>
        <dbReference type="Proteomes" id="UP000019763"/>
    </source>
</evidence>
<proteinExistence type="predicted"/>
<keyword evidence="5" id="KW-1185">Reference proteome</keyword>
<dbReference type="InterPro" id="IPR036282">
    <property type="entry name" value="Glutathione-S-Trfase_C_sf"/>
</dbReference>
<gene>
    <name evidence="4" type="ORF">GNI_075560</name>
</gene>
<dbReference type="InterPro" id="IPR036433">
    <property type="entry name" value="EF1B_G_C_sf"/>
</dbReference>
<dbReference type="Pfam" id="PF00647">
    <property type="entry name" value="EF1G"/>
    <property type="match status" value="1"/>
</dbReference>
<reference evidence="4" key="1">
    <citation type="submission" date="2013-12" db="EMBL/GenBank/DDBJ databases">
        <authorList>
            <person name="Omoto C.K."/>
            <person name="Sibley D."/>
            <person name="Venepally P."/>
            <person name="Hadjithomas M."/>
            <person name="Karamycheva S."/>
            <person name="Brunk B."/>
            <person name="Roos D."/>
            <person name="Caler E."/>
            <person name="Lorenzi H."/>
        </authorList>
    </citation>
    <scope>NUCLEOTIDE SEQUENCE</scope>
</reference>
<dbReference type="PANTHER" id="PTHR43986">
    <property type="entry name" value="ELONGATION FACTOR 1-GAMMA"/>
    <property type="match status" value="1"/>
</dbReference>
<dbReference type="GO" id="GO:0003746">
    <property type="term" value="F:translation elongation factor activity"/>
    <property type="evidence" value="ECO:0007669"/>
    <property type="project" value="UniProtKB-UniRule"/>
</dbReference>
<organism evidence="4 5">
    <name type="scientific">Gregarina niphandrodes</name>
    <name type="common">Septate eugregarine</name>
    <dbReference type="NCBI Taxonomy" id="110365"/>
    <lineage>
        <taxon>Eukaryota</taxon>
        <taxon>Sar</taxon>
        <taxon>Alveolata</taxon>
        <taxon>Apicomplexa</taxon>
        <taxon>Conoidasida</taxon>
        <taxon>Gregarinasina</taxon>
        <taxon>Eugregarinorida</taxon>
        <taxon>Gregarinidae</taxon>
        <taxon>Gregarina</taxon>
    </lineage>
</organism>
<dbReference type="PANTHER" id="PTHR43986:SF1">
    <property type="entry name" value="ELONGATION FACTOR 1-GAMMA"/>
    <property type="match status" value="1"/>
</dbReference>
<dbReference type="InterPro" id="IPR001662">
    <property type="entry name" value="EF1B_G_C"/>
</dbReference>
<keyword evidence="1" id="KW-0648">Protein biosynthesis</keyword>
<dbReference type="OMA" id="INSLPEW"/>
<accession>A0A023B6V5</accession>
<dbReference type="SUPFAM" id="SSF47616">
    <property type="entry name" value="GST C-terminal domain-like"/>
    <property type="match status" value="1"/>
</dbReference>
<evidence type="ECO:0000256" key="2">
    <source>
        <dbReference type="SAM" id="MobiDB-lite"/>
    </source>
</evidence>
<dbReference type="AlphaFoldDB" id="A0A023B6V5"/>
<dbReference type="VEuPathDB" id="CryptoDB:GNI_075560"/>
<evidence type="ECO:0000313" key="4">
    <source>
        <dbReference type="EMBL" id="EZG66799.1"/>
    </source>
</evidence>
<dbReference type="GO" id="GO:0005737">
    <property type="term" value="C:cytoplasm"/>
    <property type="evidence" value="ECO:0007669"/>
    <property type="project" value="TreeGrafter"/>
</dbReference>
<dbReference type="InterPro" id="IPR050802">
    <property type="entry name" value="EF-GSTs"/>
</dbReference>
<evidence type="ECO:0000259" key="3">
    <source>
        <dbReference type="PROSITE" id="PS50040"/>
    </source>
</evidence>
<dbReference type="Gene3D" id="3.40.30.10">
    <property type="entry name" value="Glutaredoxin"/>
    <property type="match status" value="1"/>
</dbReference>
<dbReference type="OrthoDB" id="249703at2759"/>
<dbReference type="PROSITE" id="PS50040">
    <property type="entry name" value="EF1G_C"/>
    <property type="match status" value="1"/>
</dbReference>
<evidence type="ECO:0000256" key="1">
    <source>
        <dbReference type="PROSITE-ProRule" id="PRU00519"/>
    </source>
</evidence>
<keyword evidence="1 4" id="KW-0251">Elongation factor</keyword>
<dbReference type="Proteomes" id="UP000019763">
    <property type="component" value="Unassembled WGS sequence"/>
</dbReference>
<dbReference type="GeneID" id="22912767"/>
<feature type="compositionally biased region" description="Basic and acidic residues" evidence="2">
    <location>
        <begin position="131"/>
        <end position="143"/>
    </location>
</feature>
<dbReference type="EMBL" id="AFNH02000565">
    <property type="protein sequence ID" value="EZG66799.1"/>
    <property type="molecule type" value="Genomic_DNA"/>
</dbReference>
<protein>
    <submittedName>
        <fullName evidence="4">Elongation factor 1-gamma 1</fullName>
    </submittedName>
</protein>
<dbReference type="InterPro" id="IPR004046">
    <property type="entry name" value="GST_C"/>
</dbReference>
<name>A0A023B6V5_GRENI</name>
<dbReference type="SMART" id="SM01183">
    <property type="entry name" value="EF1G"/>
    <property type="match status" value="1"/>
</dbReference>
<dbReference type="Gene3D" id="3.30.70.1010">
    <property type="entry name" value="Translation elongation factor EF1B, gamma chain, conserved domain"/>
    <property type="match status" value="1"/>
</dbReference>
<dbReference type="GO" id="GO:0005634">
    <property type="term" value="C:nucleus"/>
    <property type="evidence" value="ECO:0007669"/>
    <property type="project" value="TreeGrafter"/>
</dbReference>
<dbReference type="SUPFAM" id="SSF89942">
    <property type="entry name" value="eEF1-gamma domain"/>
    <property type="match status" value="1"/>
</dbReference>
<dbReference type="RefSeq" id="XP_011130481.1">
    <property type="nucleotide sequence ID" value="XM_011132179.1"/>
</dbReference>
<dbReference type="Gene3D" id="1.20.1050.10">
    <property type="match status" value="1"/>
</dbReference>
<feature type="domain" description="EF-1-gamma C-terminal" evidence="3">
    <location>
        <begin position="153"/>
        <end position="315"/>
    </location>
</feature>